<feature type="transmembrane region" description="Helical" evidence="1">
    <location>
        <begin position="390"/>
        <end position="406"/>
    </location>
</feature>
<feature type="transmembrane region" description="Helical" evidence="1">
    <location>
        <begin position="183"/>
        <end position="201"/>
    </location>
</feature>
<feature type="transmembrane region" description="Helical" evidence="1">
    <location>
        <begin position="134"/>
        <end position="151"/>
    </location>
</feature>
<feature type="transmembrane region" description="Helical" evidence="1">
    <location>
        <begin position="12"/>
        <end position="31"/>
    </location>
</feature>
<comment type="caution">
    <text evidence="2">The sequence shown here is derived from an EMBL/GenBank/DDBJ whole genome shotgun (WGS) entry which is preliminary data.</text>
</comment>
<feature type="transmembrane region" description="Helical" evidence="1">
    <location>
        <begin position="207"/>
        <end position="232"/>
    </location>
</feature>
<feature type="transmembrane region" description="Helical" evidence="1">
    <location>
        <begin position="418"/>
        <end position="438"/>
    </location>
</feature>
<keyword evidence="1" id="KW-0472">Membrane</keyword>
<name>A0A9E3H3U5_9NOST</name>
<feature type="transmembrane region" description="Helical" evidence="1">
    <location>
        <begin position="109"/>
        <end position="127"/>
    </location>
</feature>
<dbReference type="EMBL" id="JAHHHW010000015">
    <property type="protein sequence ID" value="MBW4430473.1"/>
    <property type="molecule type" value="Genomic_DNA"/>
</dbReference>
<reference evidence="2" key="1">
    <citation type="submission" date="2021-05" db="EMBL/GenBank/DDBJ databases">
        <authorList>
            <person name="Pietrasiak N."/>
            <person name="Ward R."/>
            <person name="Stajich J.E."/>
            <person name="Kurbessoian T."/>
        </authorList>
    </citation>
    <scope>NUCLEOTIDE SEQUENCE</scope>
    <source>
        <strain evidence="2">HA4357-MV3</strain>
    </source>
</reference>
<keyword evidence="1" id="KW-0812">Transmembrane</keyword>
<reference evidence="2" key="2">
    <citation type="journal article" date="2022" name="Microbiol. Resour. Announc.">
        <title>Metagenome Sequencing to Explore Phylogenomics of Terrestrial Cyanobacteria.</title>
        <authorList>
            <person name="Ward R.D."/>
            <person name="Stajich J.E."/>
            <person name="Johansen J.R."/>
            <person name="Huntemann M."/>
            <person name="Clum A."/>
            <person name="Foster B."/>
            <person name="Foster B."/>
            <person name="Roux S."/>
            <person name="Palaniappan K."/>
            <person name="Varghese N."/>
            <person name="Mukherjee S."/>
            <person name="Reddy T.B.K."/>
            <person name="Daum C."/>
            <person name="Copeland A."/>
            <person name="Chen I.A."/>
            <person name="Ivanova N.N."/>
            <person name="Kyrpides N.C."/>
            <person name="Shapiro N."/>
            <person name="Eloe-Fadrosh E.A."/>
            <person name="Pietrasiak N."/>
        </authorList>
    </citation>
    <scope>NUCLEOTIDE SEQUENCE</scope>
    <source>
        <strain evidence="2">HA4357-MV3</strain>
    </source>
</reference>
<feature type="transmembrane region" description="Helical" evidence="1">
    <location>
        <begin position="252"/>
        <end position="274"/>
    </location>
</feature>
<keyword evidence="1" id="KW-1133">Transmembrane helix</keyword>
<accession>A0A9E3H3U5</accession>
<gene>
    <name evidence="2" type="ORF">KME28_01575</name>
</gene>
<feature type="transmembrane region" description="Helical" evidence="1">
    <location>
        <begin position="330"/>
        <end position="347"/>
    </location>
</feature>
<organism evidence="2 3">
    <name type="scientific">Pelatocladus maniniholoensis HA4357-MV3</name>
    <dbReference type="NCBI Taxonomy" id="1117104"/>
    <lineage>
        <taxon>Bacteria</taxon>
        <taxon>Bacillati</taxon>
        <taxon>Cyanobacteriota</taxon>
        <taxon>Cyanophyceae</taxon>
        <taxon>Nostocales</taxon>
        <taxon>Nostocaceae</taxon>
        <taxon>Pelatocladus</taxon>
    </lineage>
</organism>
<sequence length="775" mass="89820">MNKAVSPSLKFIIISIIIFLFSFSAFCFLFIKNLTEPLAGGSDIDIWEYIGFYLKENLSFSPLPTLNLNNNYVFYPYGTTSVFQPWALERDIFYATFYSLFGSGSWLKIYYLITIALTAFGSFILLFKDYGYGRAMGFGYLVTFCNFYAIMEYPVHISKAVLHWTTLSFIIDFLIVKKLVLGHYISLRLILVRFCLLFLSLGQDIGYIAGFALTSFTISALFIILLFGYRYFKGTFRLKHLFNVLNLYRHELYTNSWISFVLINLSLLACYIYIPLIWQIFKSAKRFDFTNVANSGLWIHPLRLFIPFLPEFNPAQPVFKELFNDLPENIGAGSPGWFLLILAILGIWKTRKQIAIYIPLIIIFFLFVFYHPTNFPTLNIFPWFAFNRKPVTSIYPVILCLFALGINFKKVRLLKKQYLSIFIVLIIFLGCIELYTAYKIKLSYNNYLVDTKFSFKKSFFTYMDYLKQQPGEAILDWPFCVVGGNGVGAENLCPYYKLTSGNFALRRFHTKKVIGQYFGRLHPSQIEAYIQAGWDKLFSPNSPDIMKATHQTRCFIPNEWSFFTYFFKLNDFAGINLYVDLLPENCVQEFYKRFGNPVLETIVPGAGKVKFIPKSPDIFNQVNLALGIELKYEPFLDLSDSNLIKNNLPYGLTIKGLSYIETDNQLNSWRWALGPETSLKFNLAKSQILNFNFKFINPIVIQNINLEINGIIVDTMNNLKENDSVEKNITFQGIQGWNQIIFTYKDWNKNNTKFATQDERPMAINFQKLTISASE</sequence>
<evidence type="ECO:0000256" key="1">
    <source>
        <dbReference type="SAM" id="Phobius"/>
    </source>
</evidence>
<dbReference type="Proteomes" id="UP000813215">
    <property type="component" value="Unassembled WGS sequence"/>
</dbReference>
<protein>
    <submittedName>
        <fullName evidence="2">Uncharacterized protein</fullName>
    </submittedName>
</protein>
<proteinExistence type="predicted"/>
<evidence type="ECO:0000313" key="3">
    <source>
        <dbReference type="Proteomes" id="UP000813215"/>
    </source>
</evidence>
<evidence type="ECO:0000313" key="2">
    <source>
        <dbReference type="EMBL" id="MBW4430473.1"/>
    </source>
</evidence>
<feature type="transmembrane region" description="Helical" evidence="1">
    <location>
        <begin position="354"/>
        <end position="370"/>
    </location>
</feature>
<dbReference type="AlphaFoldDB" id="A0A9E3H3U5"/>